<dbReference type="EMBL" id="BAABME010020057">
    <property type="protein sequence ID" value="GAA0159207.1"/>
    <property type="molecule type" value="Genomic_DNA"/>
</dbReference>
<protein>
    <submittedName>
        <fullName evidence="2">Uncharacterized protein</fullName>
    </submittedName>
</protein>
<evidence type="ECO:0000313" key="3">
    <source>
        <dbReference type="Proteomes" id="UP001454036"/>
    </source>
</evidence>
<comment type="caution">
    <text evidence="2">The sequence shown here is derived from an EMBL/GenBank/DDBJ whole genome shotgun (WGS) entry which is preliminary data.</text>
</comment>
<feature type="region of interest" description="Disordered" evidence="1">
    <location>
        <begin position="71"/>
        <end position="116"/>
    </location>
</feature>
<reference evidence="2 3" key="1">
    <citation type="submission" date="2024-01" db="EMBL/GenBank/DDBJ databases">
        <title>The complete chloroplast genome sequence of Lithospermum erythrorhizon: insights into the phylogenetic relationship among Boraginaceae species and the maternal lineages of purple gromwells.</title>
        <authorList>
            <person name="Okada T."/>
            <person name="Watanabe K."/>
        </authorList>
    </citation>
    <scope>NUCLEOTIDE SEQUENCE [LARGE SCALE GENOMIC DNA]</scope>
</reference>
<name>A0AAV3QAE9_LITER</name>
<sequence>MDVLLADSDPTSPVSAADLRRLISRLEHHSLRIKSKVHTYLTTHHPHFSSLFSQSTHLLSRSSLLHTHLLSSIQHPPRLHPPTPYRSLRRQTQGPQGEDRGVGVGGSGVGIESGVG</sequence>
<evidence type="ECO:0000313" key="2">
    <source>
        <dbReference type="EMBL" id="GAA0159207.1"/>
    </source>
</evidence>
<gene>
    <name evidence="2" type="ORF">LIER_38818</name>
</gene>
<accession>A0AAV3QAE9</accession>
<feature type="compositionally biased region" description="Gly residues" evidence="1">
    <location>
        <begin position="102"/>
        <end position="116"/>
    </location>
</feature>
<keyword evidence="3" id="KW-1185">Reference proteome</keyword>
<evidence type="ECO:0000256" key="1">
    <source>
        <dbReference type="SAM" id="MobiDB-lite"/>
    </source>
</evidence>
<organism evidence="2 3">
    <name type="scientific">Lithospermum erythrorhizon</name>
    <name type="common">Purple gromwell</name>
    <name type="synonym">Lithospermum officinale var. erythrorhizon</name>
    <dbReference type="NCBI Taxonomy" id="34254"/>
    <lineage>
        <taxon>Eukaryota</taxon>
        <taxon>Viridiplantae</taxon>
        <taxon>Streptophyta</taxon>
        <taxon>Embryophyta</taxon>
        <taxon>Tracheophyta</taxon>
        <taxon>Spermatophyta</taxon>
        <taxon>Magnoliopsida</taxon>
        <taxon>eudicotyledons</taxon>
        <taxon>Gunneridae</taxon>
        <taxon>Pentapetalae</taxon>
        <taxon>asterids</taxon>
        <taxon>lamiids</taxon>
        <taxon>Boraginales</taxon>
        <taxon>Boraginaceae</taxon>
        <taxon>Boraginoideae</taxon>
        <taxon>Lithospermeae</taxon>
        <taxon>Lithospermum</taxon>
    </lineage>
</organism>
<proteinExistence type="predicted"/>
<dbReference type="Proteomes" id="UP001454036">
    <property type="component" value="Unassembled WGS sequence"/>
</dbReference>
<dbReference type="AlphaFoldDB" id="A0AAV3QAE9"/>